<dbReference type="SUPFAM" id="SSF103473">
    <property type="entry name" value="MFS general substrate transporter"/>
    <property type="match status" value="1"/>
</dbReference>
<name>A0ABW1THZ6_9LACO</name>
<feature type="signal peptide" evidence="8">
    <location>
        <begin position="1"/>
        <end position="31"/>
    </location>
</feature>
<evidence type="ECO:0000256" key="1">
    <source>
        <dbReference type="ARBA" id="ARBA00004651"/>
    </source>
</evidence>
<feature type="transmembrane region" description="Helical" evidence="7">
    <location>
        <begin position="205"/>
        <end position="225"/>
    </location>
</feature>
<feature type="transmembrane region" description="Helical" evidence="7">
    <location>
        <begin position="245"/>
        <end position="269"/>
    </location>
</feature>
<protein>
    <submittedName>
        <fullName evidence="10">MFS transporter</fullName>
    </submittedName>
</protein>
<keyword evidence="4 7" id="KW-0812">Transmembrane</keyword>
<evidence type="ECO:0000256" key="7">
    <source>
        <dbReference type="SAM" id="Phobius"/>
    </source>
</evidence>
<feature type="transmembrane region" description="Helical" evidence="7">
    <location>
        <begin position="47"/>
        <end position="67"/>
    </location>
</feature>
<dbReference type="Gene3D" id="1.20.1250.20">
    <property type="entry name" value="MFS general substrate transporter like domains"/>
    <property type="match status" value="1"/>
</dbReference>
<dbReference type="Pfam" id="PF07690">
    <property type="entry name" value="MFS_1"/>
    <property type="match status" value="1"/>
</dbReference>
<dbReference type="PROSITE" id="PS00217">
    <property type="entry name" value="SUGAR_TRANSPORT_2"/>
    <property type="match status" value="1"/>
</dbReference>
<feature type="transmembrane region" description="Helical" evidence="7">
    <location>
        <begin position="335"/>
        <end position="357"/>
    </location>
</feature>
<keyword evidence="11" id="KW-1185">Reference proteome</keyword>
<sequence>MATKSILSRKVGILALSTLSMISLTTSPSYAAIAQAFHAGNTFVQMLTSIPNLAALIAGLVIGRLAAGRMPHKYLAITGVALICLGGLAPLVYHASLSFLLVCSAVIGFGQGMVTNIVQVLITEELPENQRQDVMGKNTAFTNFGAMLVIFAGGVLAAKSWVNNYLAYLFPVLILIIVLIALPLHKSEAVENVQTKNSPVEKTKISVNKFTWLIALGGFCSMVLYNVFSNNISLFVTAHHLGGSALAGGLSMIGLLGGLLCGIIVGSLAKVLKNYTISSSFLLMALSFLIIGFANSMIMIGVGSFLSGAALSLCMAQYPYLISISADKTSVPMSIGVYSAGLAIGGFASPFLMNILAGSDTSALNIFTTSGLASLVLCILIAAIGLQRKIVEQAFGQSGKTENA</sequence>
<feature type="transmembrane region" description="Helical" evidence="7">
    <location>
        <begin position="363"/>
        <end position="386"/>
    </location>
</feature>
<dbReference type="InterPro" id="IPR005829">
    <property type="entry name" value="Sugar_transporter_CS"/>
</dbReference>
<dbReference type="EMBL" id="JBHSSI010000061">
    <property type="protein sequence ID" value="MFC6261320.1"/>
    <property type="molecule type" value="Genomic_DNA"/>
</dbReference>
<dbReference type="InterPro" id="IPR036259">
    <property type="entry name" value="MFS_trans_sf"/>
</dbReference>
<evidence type="ECO:0000256" key="3">
    <source>
        <dbReference type="ARBA" id="ARBA00022475"/>
    </source>
</evidence>
<dbReference type="PANTHER" id="PTHR23517">
    <property type="entry name" value="RESISTANCE PROTEIN MDTM, PUTATIVE-RELATED-RELATED"/>
    <property type="match status" value="1"/>
</dbReference>
<feature type="transmembrane region" description="Helical" evidence="7">
    <location>
        <begin position="141"/>
        <end position="159"/>
    </location>
</feature>
<keyword evidence="6 7" id="KW-0472">Membrane</keyword>
<reference evidence="11" key="1">
    <citation type="journal article" date="2019" name="Int. J. Syst. Evol. Microbiol.">
        <title>The Global Catalogue of Microorganisms (GCM) 10K type strain sequencing project: providing services to taxonomists for standard genome sequencing and annotation.</title>
        <authorList>
            <consortium name="The Broad Institute Genomics Platform"/>
            <consortium name="The Broad Institute Genome Sequencing Center for Infectious Disease"/>
            <person name="Wu L."/>
            <person name="Ma J."/>
        </authorList>
    </citation>
    <scope>NUCLEOTIDE SEQUENCE [LARGE SCALE GENOMIC DNA]</scope>
    <source>
        <strain evidence="11">CCM 8908</strain>
    </source>
</reference>
<dbReference type="InterPro" id="IPR020846">
    <property type="entry name" value="MFS_dom"/>
</dbReference>
<comment type="subcellular location">
    <subcellularLocation>
        <location evidence="1">Cell membrane</location>
        <topology evidence="1">Multi-pass membrane protein</topology>
    </subcellularLocation>
</comment>
<dbReference type="RefSeq" id="WP_125686452.1">
    <property type="nucleotide sequence ID" value="NZ_JBHSSI010000061.1"/>
</dbReference>
<feature type="transmembrane region" description="Helical" evidence="7">
    <location>
        <begin position="99"/>
        <end position="121"/>
    </location>
</feature>
<evidence type="ECO:0000256" key="6">
    <source>
        <dbReference type="ARBA" id="ARBA00023136"/>
    </source>
</evidence>
<gene>
    <name evidence="10" type="ORF">ACFP1C_10245</name>
</gene>
<evidence type="ECO:0000256" key="2">
    <source>
        <dbReference type="ARBA" id="ARBA00022448"/>
    </source>
</evidence>
<evidence type="ECO:0000313" key="10">
    <source>
        <dbReference type="EMBL" id="MFC6261320.1"/>
    </source>
</evidence>
<evidence type="ECO:0000256" key="5">
    <source>
        <dbReference type="ARBA" id="ARBA00022989"/>
    </source>
</evidence>
<evidence type="ECO:0000256" key="8">
    <source>
        <dbReference type="SAM" id="SignalP"/>
    </source>
</evidence>
<feature type="transmembrane region" description="Helical" evidence="7">
    <location>
        <begin position="74"/>
        <end position="93"/>
    </location>
</feature>
<dbReference type="InterPro" id="IPR011701">
    <property type="entry name" value="MFS"/>
</dbReference>
<dbReference type="Proteomes" id="UP001596283">
    <property type="component" value="Unassembled WGS sequence"/>
</dbReference>
<keyword evidence="8" id="KW-0732">Signal</keyword>
<keyword evidence="3" id="KW-1003">Cell membrane</keyword>
<organism evidence="10 11">
    <name type="scientific">Levilactobacillus fujinensis</name>
    <dbReference type="NCBI Taxonomy" id="2486024"/>
    <lineage>
        <taxon>Bacteria</taxon>
        <taxon>Bacillati</taxon>
        <taxon>Bacillota</taxon>
        <taxon>Bacilli</taxon>
        <taxon>Lactobacillales</taxon>
        <taxon>Lactobacillaceae</taxon>
        <taxon>Levilactobacillus</taxon>
    </lineage>
</organism>
<evidence type="ECO:0000259" key="9">
    <source>
        <dbReference type="PROSITE" id="PS50850"/>
    </source>
</evidence>
<keyword evidence="2" id="KW-0813">Transport</keyword>
<dbReference type="InterPro" id="IPR050171">
    <property type="entry name" value="MFS_Transporters"/>
</dbReference>
<feature type="domain" description="Major facilitator superfamily (MFS) profile" evidence="9">
    <location>
        <begin position="1"/>
        <end position="389"/>
    </location>
</feature>
<evidence type="ECO:0000256" key="4">
    <source>
        <dbReference type="ARBA" id="ARBA00022692"/>
    </source>
</evidence>
<evidence type="ECO:0000313" key="11">
    <source>
        <dbReference type="Proteomes" id="UP001596283"/>
    </source>
</evidence>
<feature type="transmembrane region" description="Helical" evidence="7">
    <location>
        <begin position="281"/>
        <end position="299"/>
    </location>
</feature>
<comment type="caution">
    <text evidence="10">The sequence shown here is derived from an EMBL/GenBank/DDBJ whole genome shotgun (WGS) entry which is preliminary data.</text>
</comment>
<accession>A0ABW1THZ6</accession>
<feature type="chain" id="PRO_5045063534" evidence="8">
    <location>
        <begin position="32"/>
        <end position="404"/>
    </location>
</feature>
<keyword evidence="5 7" id="KW-1133">Transmembrane helix</keyword>
<proteinExistence type="predicted"/>
<feature type="transmembrane region" description="Helical" evidence="7">
    <location>
        <begin position="165"/>
        <end position="184"/>
    </location>
</feature>
<dbReference type="PROSITE" id="PS50850">
    <property type="entry name" value="MFS"/>
    <property type="match status" value="1"/>
</dbReference>